<evidence type="ECO:0000256" key="1">
    <source>
        <dbReference type="ARBA" id="ARBA00011046"/>
    </source>
</evidence>
<dbReference type="InterPro" id="IPR036390">
    <property type="entry name" value="WH_DNA-bd_sf"/>
</dbReference>
<evidence type="ECO:0000256" key="3">
    <source>
        <dbReference type="ARBA" id="ARBA00023125"/>
    </source>
</evidence>
<dbReference type="GO" id="GO:0003677">
    <property type="term" value="F:DNA binding"/>
    <property type="evidence" value="ECO:0007669"/>
    <property type="project" value="UniProtKB-KW"/>
</dbReference>
<dbReference type="InterPro" id="IPR036388">
    <property type="entry name" value="WH-like_DNA-bd_sf"/>
</dbReference>
<protein>
    <submittedName>
        <fullName evidence="5">BlaI/MecI/CopY family transcriptional regulator</fullName>
    </submittedName>
</protein>
<sequence length="126" mass="14487">MRKLTKKQLEVMKVLWDNNRPMISSEIEKSDPSFNTNTVQACLRELLKKGYIQVADIVYSGTVLTRSYLPTFTKTEYLKDACREIIGSGHSSFSLCASLIKEQTDPDDLAELEKMIEKRKLELEHD</sequence>
<comment type="caution">
    <text evidence="5">The sequence shown here is derived from an EMBL/GenBank/DDBJ whole genome shotgun (WGS) entry which is preliminary data.</text>
</comment>
<dbReference type="RefSeq" id="WP_204905549.1">
    <property type="nucleotide sequence ID" value="NZ_JACJKS010000002.1"/>
</dbReference>
<evidence type="ECO:0000313" key="5">
    <source>
        <dbReference type="EMBL" id="MBM6947503.1"/>
    </source>
</evidence>
<evidence type="ECO:0000256" key="2">
    <source>
        <dbReference type="ARBA" id="ARBA00023015"/>
    </source>
</evidence>
<organism evidence="5 6">
    <name type="scientific">Mordavella massiliensis</name>
    <dbReference type="NCBI Taxonomy" id="1871024"/>
    <lineage>
        <taxon>Bacteria</taxon>
        <taxon>Bacillati</taxon>
        <taxon>Bacillota</taxon>
        <taxon>Clostridia</taxon>
        <taxon>Eubacteriales</taxon>
        <taxon>Clostridiaceae</taxon>
        <taxon>Mordavella</taxon>
    </lineage>
</organism>
<reference evidence="5" key="2">
    <citation type="journal article" date="2021" name="Sci. Rep.">
        <title>The distribution of antibiotic resistance genes in chicken gut microbiota commensals.</title>
        <authorList>
            <person name="Juricova H."/>
            <person name="Matiasovicova J."/>
            <person name="Kubasova T."/>
            <person name="Cejkova D."/>
            <person name="Rychlik I."/>
        </authorList>
    </citation>
    <scope>NUCLEOTIDE SEQUENCE</scope>
    <source>
        <strain evidence="5">An582</strain>
    </source>
</reference>
<name>A0A938XB90_9CLOT</name>
<dbReference type="AlphaFoldDB" id="A0A938XB90"/>
<evidence type="ECO:0000313" key="6">
    <source>
        <dbReference type="Proteomes" id="UP000705508"/>
    </source>
</evidence>
<reference evidence="5" key="1">
    <citation type="submission" date="2020-08" db="EMBL/GenBank/DDBJ databases">
        <authorList>
            <person name="Cejkova D."/>
            <person name="Kubasova T."/>
            <person name="Jahodarova E."/>
            <person name="Rychlik I."/>
        </authorList>
    </citation>
    <scope>NUCLEOTIDE SEQUENCE</scope>
    <source>
        <strain evidence="5">An582</strain>
    </source>
</reference>
<dbReference type="GO" id="GO:0045892">
    <property type="term" value="P:negative regulation of DNA-templated transcription"/>
    <property type="evidence" value="ECO:0007669"/>
    <property type="project" value="InterPro"/>
</dbReference>
<keyword evidence="4" id="KW-0804">Transcription</keyword>
<dbReference type="Pfam" id="PF03965">
    <property type="entry name" value="Penicillinase_R"/>
    <property type="match status" value="1"/>
</dbReference>
<proteinExistence type="inferred from homology"/>
<comment type="similarity">
    <text evidence="1">Belongs to the BlaI transcriptional regulatory family.</text>
</comment>
<dbReference type="EMBL" id="JACJKS010000002">
    <property type="protein sequence ID" value="MBM6947503.1"/>
    <property type="molecule type" value="Genomic_DNA"/>
</dbReference>
<evidence type="ECO:0000256" key="4">
    <source>
        <dbReference type="ARBA" id="ARBA00023163"/>
    </source>
</evidence>
<keyword evidence="2" id="KW-0805">Transcription regulation</keyword>
<dbReference type="SUPFAM" id="SSF46785">
    <property type="entry name" value="Winged helix' DNA-binding domain"/>
    <property type="match status" value="1"/>
</dbReference>
<dbReference type="InterPro" id="IPR005650">
    <property type="entry name" value="BlaI_family"/>
</dbReference>
<dbReference type="Gene3D" id="1.10.10.10">
    <property type="entry name" value="Winged helix-like DNA-binding domain superfamily/Winged helix DNA-binding domain"/>
    <property type="match status" value="1"/>
</dbReference>
<accession>A0A938XB90</accession>
<dbReference type="Proteomes" id="UP000705508">
    <property type="component" value="Unassembled WGS sequence"/>
</dbReference>
<gene>
    <name evidence="5" type="ORF">H6A20_02335</name>
</gene>
<keyword evidence="3" id="KW-0238">DNA-binding</keyword>